<protein>
    <recommendedName>
        <fullName evidence="2">Reverse transcriptase domain-containing protein</fullName>
    </recommendedName>
</protein>
<evidence type="ECO:0000313" key="3">
    <source>
        <dbReference type="EMBL" id="KAK3094584.1"/>
    </source>
</evidence>
<evidence type="ECO:0000256" key="1">
    <source>
        <dbReference type="SAM" id="MobiDB-lite"/>
    </source>
</evidence>
<accession>A0AA88Y911</accession>
<sequence>MEFTSKLDFDDDIALLSSNRQQTPTKTDRVNNIAGSTGLKINISKTQVMRVHPTSNAHSEWERSGGRIPMTWPPEGRRKRGRPKEQSKEKERNNCLQAGVKQQELQYRNTWKMRVPSSIVQEERTNEVN</sequence>
<dbReference type="Proteomes" id="UP001186944">
    <property type="component" value="Unassembled WGS sequence"/>
</dbReference>
<dbReference type="PROSITE" id="PS50878">
    <property type="entry name" value="RT_POL"/>
    <property type="match status" value="1"/>
</dbReference>
<proteinExistence type="predicted"/>
<dbReference type="InterPro" id="IPR000477">
    <property type="entry name" value="RT_dom"/>
</dbReference>
<keyword evidence="4" id="KW-1185">Reference proteome</keyword>
<name>A0AA88Y911_PINIB</name>
<organism evidence="3 4">
    <name type="scientific">Pinctada imbricata</name>
    <name type="common">Atlantic pearl-oyster</name>
    <name type="synonym">Pinctada martensii</name>
    <dbReference type="NCBI Taxonomy" id="66713"/>
    <lineage>
        <taxon>Eukaryota</taxon>
        <taxon>Metazoa</taxon>
        <taxon>Spiralia</taxon>
        <taxon>Lophotrochozoa</taxon>
        <taxon>Mollusca</taxon>
        <taxon>Bivalvia</taxon>
        <taxon>Autobranchia</taxon>
        <taxon>Pteriomorphia</taxon>
        <taxon>Pterioida</taxon>
        <taxon>Pterioidea</taxon>
        <taxon>Pteriidae</taxon>
        <taxon>Pinctada</taxon>
    </lineage>
</organism>
<feature type="domain" description="Reverse transcriptase" evidence="2">
    <location>
        <begin position="1"/>
        <end position="68"/>
    </location>
</feature>
<dbReference type="EMBL" id="VSWD01000008">
    <property type="protein sequence ID" value="KAK3094584.1"/>
    <property type="molecule type" value="Genomic_DNA"/>
</dbReference>
<dbReference type="AlphaFoldDB" id="A0AA88Y911"/>
<reference evidence="3" key="1">
    <citation type="submission" date="2019-08" db="EMBL/GenBank/DDBJ databases">
        <title>The improved chromosome-level genome for the pearl oyster Pinctada fucata martensii using PacBio sequencing and Hi-C.</title>
        <authorList>
            <person name="Zheng Z."/>
        </authorList>
    </citation>
    <scope>NUCLEOTIDE SEQUENCE</scope>
    <source>
        <strain evidence="3">ZZ-2019</strain>
        <tissue evidence="3">Adductor muscle</tissue>
    </source>
</reference>
<gene>
    <name evidence="3" type="ORF">FSP39_003655</name>
</gene>
<comment type="caution">
    <text evidence="3">The sequence shown here is derived from an EMBL/GenBank/DDBJ whole genome shotgun (WGS) entry which is preliminary data.</text>
</comment>
<evidence type="ECO:0000259" key="2">
    <source>
        <dbReference type="PROSITE" id="PS50878"/>
    </source>
</evidence>
<evidence type="ECO:0000313" key="4">
    <source>
        <dbReference type="Proteomes" id="UP001186944"/>
    </source>
</evidence>
<feature type="region of interest" description="Disordered" evidence="1">
    <location>
        <begin position="54"/>
        <end position="93"/>
    </location>
</feature>
<feature type="compositionally biased region" description="Basic and acidic residues" evidence="1">
    <location>
        <begin position="83"/>
        <end position="93"/>
    </location>
</feature>